<evidence type="ECO:0000256" key="7">
    <source>
        <dbReference type="ARBA" id="ARBA00022553"/>
    </source>
</evidence>
<comment type="subcellular location">
    <subcellularLocation>
        <location evidence="2">Host Golgi apparatus</location>
    </subcellularLocation>
    <subcellularLocation>
        <location evidence="3">Host cytoplasm</location>
    </subcellularLocation>
    <subcellularLocation>
        <location evidence="4">Virion</location>
    </subcellularLocation>
</comment>
<keyword evidence="12" id="KW-0449">Lipoprotein</keyword>
<evidence type="ECO:0000256" key="8">
    <source>
        <dbReference type="ARBA" id="ARBA00022812"/>
    </source>
</evidence>
<organism evidence="14 15">
    <name type="scientific">macacine betaherpesvirus 8</name>
    <dbReference type="NCBI Taxonomy" id="2560567"/>
    <lineage>
        <taxon>Viruses</taxon>
        <taxon>Duplodnaviria</taxon>
        <taxon>Heunggongvirae</taxon>
        <taxon>Peploviricota</taxon>
        <taxon>Herviviricetes</taxon>
        <taxon>Herpesvirales</taxon>
        <taxon>Orthoherpesviridae</taxon>
        <taxon>Betaherpesvirinae</taxon>
        <taxon>Cytomegalovirus</taxon>
        <taxon>Cytomegalovirus macacinebeta8</taxon>
    </lineage>
</organism>
<dbReference type="Proteomes" id="UP000174965">
    <property type="component" value="Segment"/>
</dbReference>
<dbReference type="InterPro" id="IPR007619">
    <property type="entry name" value="Herpes_U44"/>
</dbReference>
<comment type="function">
    <text evidence="1">Plays several roles during the time course of infection, including egress of virus particles from the perinuclear space and secondary envelopment of cytoplasmic capsids that bud into specific trans-Golgi network (TGN)-derived membranes.</text>
</comment>
<keyword evidence="10" id="KW-0564">Palmitate</keyword>
<evidence type="ECO:0000256" key="12">
    <source>
        <dbReference type="ARBA" id="ARBA00023288"/>
    </source>
</evidence>
<protein>
    <recommendedName>
        <fullName evidence="6">Tegument protein UL51 homolog</fullName>
    </recommendedName>
</protein>
<keyword evidence="15" id="KW-1185">Reference proteome</keyword>
<dbReference type="EMBL" id="JN227533">
    <property type="protein sequence ID" value="AEQ32179.1"/>
    <property type="molecule type" value="Genomic_DNA"/>
</dbReference>
<sequence>MDLARRLWGFLSCQRRASAGADYVLLRPSEDVNMQEMQSFFEENFGTLGITPEDLKAFANDDEVTKHLLKLIPLYRHCQVKCRMLQDYLADSCQPHTRPAAEVENQKSQRIMQALDVMILKLVVGEFSMSEDDTLEVLLNKFSTDQVALCEVQKVMGLVDMDCDQSTSILDAAAAAAAAANAENCSAVAEGGIDESVLAMIPHPPQEELPVVEEVCPPIPMPPPSKPKRKKSTAVHMSV</sequence>
<gene>
    <name evidence="14" type="ORF">cyUL71</name>
</gene>
<proteinExistence type="inferred from homology"/>
<evidence type="ECO:0000256" key="3">
    <source>
        <dbReference type="ARBA" id="ARBA00004192"/>
    </source>
</evidence>
<comment type="similarity">
    <text evidence="5">Belongs to the herpesviridae UL51 family.</text>
</comment>
<dbReference type="Pfam" id="PF04533">
    <property type="entry name" value="Herpes_U44"/>
    <property type="match status" value="1"/>
</dbReference>
<keyword evidence="7" id="KW-0597">Phosphoprotein</keyword>
<evidence type="ECO:0000313" key="15">
    <source>
        <dbReference type="Proteomes" id="UP000174965"/>
    </source>
</evidence>
<keyword evidence="11" id="KW-1035">Host cytoplasm</keyword>
<evidence type="ECO:0000256" key="1">
    <source>
        <dbReference type="ARBA" id="ARBA00001991"/>
    </source>
</evidence>
<evidence type="ECO:0000256" key="11">
    <source>
        <dbReference type="ARBA" id="ARBA00023200"/>
    </source>
</evidence>
<reference evidence="14 15" key="1">
    <citation type="journal article" date="2011" name="J. Virol.">
        <title>Genomic sequencing and characterization of cynomolgus macaque cytomegalovirus.</title>
        <authorList>
            <person name="Marsh A.K."/>
            <person name="Willer D.O."/>
            <person name="Ambagala A.P."/>
            <person name="Dzamba M."/>
            <person name="Chan J.K."/>
            <person name="Pilon R."/>
            <person name="Fournier J."/>
            <person name="Sandstrom P."/>
            <person name="Brudno M."/>
            <person name="Macdonald K.S."/>
        </authorList>
    </citation>
    <scope>NUCLEOTIDE SEQUENCE [LARGE SCALE GENOMIC DNA]</scope>
    <source>
        <strain evidence="14 15">Ottawa</strain>
    </source>
</reference>
<evidence type="ECO:0000256" key="9">
    <source>
        <dbReference type="ARBA" id="ARBA00022844"/>
    </source>
</evidence>
<name>G8H1A5_9BETA</name>
<evidence type="ECO:0000256" key="2">
    <source>
        <dbReference type="ARBA" id="ARBA00004136"/>
    </source>
</evidence>
<evidence type="ECO:0000256" key="4">
    <source>
        <dbReference type="ARBA" id="ARBA00004328"/>
    </source>
</evidence>
<feature type="region of interest" description="Disordered" evidence="13">
    <location>
        <begin position="220"/>
        <end position="239"/>
    </location>
</feature>
<evidence type="ECO:0000256" key="10">
    <source>
        <dbReference type="ARBA" id="ARBA00023139"/>
    </source>
</evidence>
<evidence type="ECO:0000313" key="14">
    <source>
        <dbReference type="EMBL" id="AEQ32179.1"/>
    </source>
</evidence>
<evidence type="ECO:0000256" key="5">
    <source>
        <dbReference type="ARBA" id="ARBA00006551"/>
    </source>
</evidence>
<dbReference type="GO" id="GO:0044177">
    <property type="term" value="C:host cell Golgi apparatus"/>
    <property type="evidence" value="ECO:0007669"/>
    <property type="project" value="UniProtKB-SubCell"/>
</dbReference>
<keyword evidence="9" id="KW-0946">Virion</keyword>
<accession>G8H1A5</accession>
<evidence type="ECO:0000256" key="13">
    <source>
        <dbReference type="SAM" id="MobiDB-lite"/>
    </source>
</evidence>
<dbReference type="GO" id="GO:0044423">
    <property type="term" value="C:virion component"/>
    <property type="evidence" value="ECO:0007669"/>
    <property type="project" value="UniProtKB-KW"/>
</dbReference>
<evidence type="ECO:0000256" key="6">
    <source>
        <dbReference type="ARBA" id="ARBA00019508"/>
    </source>
</evidence>
<keyword evidence="8" id="KW-1040">Host Golgi apparatus</keyword>